<evidence type="ECO:0000313" key="3">
    <source>
        <dbReference type="Proteomes" id="UP000494135"/>
    </source>
</evidence>
<dbReference type="EMBL" id="CADIKG010000001">
    <property type="protein sequence ID" value="CAB3748788.1"/>
    <property type="molecule type" value="Genomic_DNA"/>
</dbReference>
<dbReference type="Proteomes" id="UP000494135">
    <property type="component" value="Unassembled WGS sequence"/>
</dbReference>
<proteinExistence type="predicted"/>
<name>A0A6J5D3L7_9BURK</name>
<organism evidence="2 3">
    <name type="scientific">Burkholderia puraquae</name>
    <dbReference type="NCBI Taxonomy" id="1904757"/>
    <lineage>
        <taxon>Bacteria</taxon>
        <taxon>Pseudomonadati</taxon>
        <taxon>Pseudomonadota</taxon>
        <taxon>Betaproteobacteria</taxon>
        <taxon>Burkholderiales</taxon>
        <taxon>Burkholderiaceae</taxon>
        <taxon>Burkholderia</taxon>
        <taxon>Burkholderia cepacia complex</taxon>
    </lineage>
</organism>
<sequence length="90" mass="9808">MLFDVKCLMSYIRVETRGEGKRGGTGELGFSDVLMRRAWAATYRYGKGRVGLAGPPPEADESGYRKNGLKNPGGIRPDMACDPINATMKP</sequence>
<accession>A0A6J5D3L7</accession>
<protein>
    <submittedName>
        <fullName evidence="2">Uncharacterized protein</fullName>
    </submittedName>
</protein>
<feature type="region of interest" description="Disordered" evidence="1">
    <location>
        <begin position="50"/>
        <end position="90"/>
    </location>
</feature>
<evidence type="ECO:0000256" key="1">
    <source>
        <dbReference type="SAM" id="MobiDB-lite"/>
    </source>
</evidence>
<evidence type="ECO:0000313" key="2">
    <source>
        <dbReference type="EMBL" id="CAB3748788.1"/>
    </source>
</evidence>
<reference evidence="2 3" key="1">
    <citation type="submission" date="2020-04" db="EMBL/GenBank/DDBJ databases">
        <authorList>
            <person name="De Canck E."/>
        </authorList>
    </citation>
    <scope>NUCLEOTIDE SEQUENCE [LARGE SCALE GENOMIC DNA]</scope>
    <source>
        <strain evidence="2 3">LMG 29660</strain>
    </source>
</reference>
<dbReference type="AlphaFoldDB" id="A0A6J5D3L7"/>
<gene>
    <name evidence="2" type="ORF">LMG29660_01006</name>
</gene>